<accession>A0ABW6S1A5</accession>
<dbReference type="RefSeq" id="WP_051194653.1">
    <property type="nucleotide sequence ID" value="NZ_JBIAQY010000006.1"/>
</dbReference>
<organism evidence="1 2">
    <name type="scientific">Nocardia jiangxiensis</name>
    <dbReference type="NCBI Taxonomy" id="282685"/>
    <lineage>
        <taxon>Bacteria</taxon>
        <taxon>Bacillati</taxon>
        <taxon>Actinomycetota</taxon>
        <taxon>Actinomycetes</taxon>
        <taxon>Mycobacteriales</taxon>
        <taxon>Nocardiaceae</taxon>
        <taxon>Nocardia</taxon>
    </lineage>
</organism>
<comment type="caution">
    <text evidence="1">The sequence shown here is derived from an EMBL/GenBank/DDBJ whole genome shotgun (WGS) entry which is preliminary data.</text>
</comment>
<evidence type="ECO:0000313" key="1">
    <source>
        <dbReference type="EMBL" id="MFF3570024.1"/>
    </source>
</evidence>
<dbReference type="EMBL" id="JBIAQY010000006">
    <property type="protein sequence ID" value="MFF3570024.1"/>
    <property type="molecule type" value="Genomic_DNA"/>
</dbReference>
<gene>
    <name evidence="1" type="ORF">ACFYXQ_19795</name>
</gene>
<name>A0ABW6S1A5_9NOCA</name>
<protein>
    <submittedName>
        <fullName evidence="1">Uncharacterized protein</fullName>
    </submittedName>
</protein>
<evidence type="ECO:0000313" key="2">
    <source>
        <dbReference type="Proteomes" id="UP001601992"/>
    </source>
</evidence>
<dbReference type="Proteomes" id="UP001601992">
    <property type="component" value="Unassembled WGS sequence"/>
</dbReference>
<keyword evidence="2" id="KW-1185">Reference proteome</keyword>
<reference evidence="1 2" key="1">
    <citation type="submission" date="2024-10" db="EMBL/GenBank/DDBJ databases">
        <title>The Natural Products Discovery Center: Release of the First 8490 Sequenced Strains for Exploring Actinobacteria Biosynthetic Diversity.</title>
        <authorList>
            <person name="Kalkreuter E."/>
            <person name="Kautsar S.A."/>
            <person name="Yang D."/>
            <person name="Bader C.D."/>
            <person name="Teijaro C.N."/>
            <person name="Fluegel L."/>
            <person name="Davis C.M."/>
            <person name="Simpson J.R."/>
            <person name="Lauterbach L."/>
            <person name="Steele A.D."/>
            <person name="Gui C."/>
            <person name="Meng S."/>
            <person name="Li G."/>
            <person name="Viehrig K."/>
            <person name="Ye F."/>
            <person name="Su P."/>
            <person name="Kiefer A.F."/>
            <person name="Nichols A."/>
            <person name="Cepeda A.J."/>
            <person name="Yan W."/>
            <person name="Fan B."/>
            <person name="Jiang Y."/>
            <person name="Adhikari A."/>
            <person name="Zheng C.-J."/>
            <person name="Schuster L."/>
            <person name="Cowan T.M."/>
            <person name="Smanski M.J."/>
            <person name="Chevrette M.G."/>
            <person name="De Carvalho L.P.S."/>
            <person name="Shen B."/>
        </authorList>
    </citation>
    <scope>NUCLEOTIDE SEQUENCE [LARGE SCALE GENOMIC DNA]</scope>
    <source>
        <strain evidence="1 2">NPDC002593</strain>
    </source>
</reference>
<sequence length="212" mass="22734">MIDSAETRAAARDRLARALEIPVERLDYLAEVPTGDLDALLHLVYDHFFSVTEDGLGKIVAATRVLPPPVAAKVASHNNSALMTAHLAAVLEPARALSVAKRLRPELLARVAAYLDLHRSAALIAGLPVDLAVAIARALADRQDWLTLGTVMEVATATQLERCLRALDVEEILSAARLVYDPAALDRLAAVTTTPLSDQLRALHSRADTSEG</sequence>
<proteinExistence type="predicted"/>